<sequence>MQAHHDHPPFSESTVVRQEASHSSPSSPSSPSSLPPFFPAQTSKPADFPRAYLDGTQDYLKLFNLTSIYERSVRPYNPSAQDQLDPSIVQASQTTQAVKRKALKPPPTYAHYVEDLPGKVKPQRKTAKARQADKGVSLLSILHKPEYTPQSITPFDSEVMESAFKVEAGEVEEIDQSLLEPDEEDSPKKKKKKKDKSKEGLGSKSATIGGGQQLR</sequence>
<proteinExistence type="predicted"/>
<dbReference type="Proteomes" id="UP000245626">
    <property type="component" value="Unassembled WGS sequence"/>
</dbReference>
<accession>A0ACD0NU19</accession>
<dbReference type="EMBL" id="KZ820079">
    <property type="protein sequence ID" value="PWN49230.1"/>
    <property type="molecule type" value="Genomic_DNA"/>
</dbReference>
<name>A0ACD0NU19_9BASI</name>
<organism evidence="1 2">
    <name type="scientific">Violaceomyces palustris</name>
    <dbReference type="NCBI Taxonomy" id="1673888"/>
    <lineage>
        <taxon>Eukaryota</taxon>
        <taxon>Fungi</taxon>
        <taxon>Dikarya</taxon>
        <taxon>Basidiomycota</taxon>
        <taxon>Ustilaginomycotina</taxon>
        <taxon>Ustilaginomycetes</taxon>
        <taxon>Violaceomycetales</taxon>
        <taxon>Violaceomycetaceae</taxon>
        <taxon>Violaceomyces</taxon>
    </lineage>
</organism>
<reference evidence="1 2" key="1">
    <citation type="journal article" date="2018" name="Mol. Biol. Evol.">
        <title>Broad Genomic Sampling Reveals a Smut Pathogenic Ancestry of the Fungal Clade Ustilaginomycotina.</title>
        <authorList>
            <person name="Kijpornyongpan T."/>
            <person name="Mondo S.J."/>
            <person name="Barry K."/>
            <person name="Sandor L."/>
            <person name="Lee J."/>
            <person name="Lipzen A."/>
            <person name="Pangilinan J."/>
            <person name="LaButti K."/>
            <person name="Hainaut M."/>
            <person name="Henrissat B."/>
            <person name="Grigoriev I.V."/>
            <person name="Spatafora J.W."/>
            <person name="Aime M.C."/>
        </authorList>
    </citation>
    <scope>NUCLEOTIDE SEQUENCE [LARGE SCALE GENOMIC DNA]</scope>
    <source>
        <strain evidence="1 2">SA 807</strain>
    </source>
</reference>
<gene>
    <name evidence="1" type="ORF">IE53DRAFT_398093</name>
</gene>
<evidence type="ECO:0000313" key="2">
    <source>
        <dbReference type="Proteomes" id="UP000245626"/>
    </source>
</evidence>
<protein>
    <submittedName>
        <fullName evidence="1">Uncharacterized protein</fullName>
    </submittedName>
</protein>
<keyword evidence="2" id="KW-1185">Reference proteome</keyword>
<evidence type="ECO:0000313" key="1">
    <source>
        <dbReference type="EMBL" id="PWN49230.1"/>
    </source>
</evidence>